<dbReference type="Proteomes" id="UP000076858">
    <property type="component" value="Unassembled WGS sequence"/>
</dbReference>
<name>A0A164MTK1_9CRUS</name>
<reference evidence="1 2" key="1">
    <citation type="submission" date="2016-03" db="EMBL/GenBank/DDBJ databases">
        <title>EvidentialGene: Evidence-directed Construction of Genes on Genomes.</title>
        <authorList>
            <person name="Gilbert D.G."/>
            <person name="Choi J.-H."/>
            <person name="Mockaitis K."/>
            <person name="Colbourne J."/>
            <person name="Pfrender M."/>
        </authorList>
    </citation>
    <scope>NUCLEOTIDE SEQUENCE [LARGE SCALE GENOMIC DNA]</scope>
    <source>
        <strain evidence="1 2">Xinb3</strain>
        <tissue evidence="1">Complete organism</tissue>
    </source>
</reference>
<evidence type="ECO:0000313" key="1">
    <source>
        <dbReference type="EMBL" id="KZS05347.1"/>
    </source>
</evidence>
<keyword evidence="2" id="KW-1185">Reference proteome</keyword>
<protein>
    <submittedName>
        <fullName evidence="1">Uncharacterized protein</fullName>
    </submittedName>
</protein>
<organism evidence="1 2">
    <name type="scientific">Daphnia magna</name>
    <dbReference type="NCBI Taxonomy" id="35525"/>
    <lineage>
        <taxon>Eukaryota</taxon>
        <taxon>Metazoa</taxon>
        <taxon>Ecdysozoa</taxon>
        <taxon>Arthropoda</taxon>
        <taxon>Crustacea</taxon>
        <taxon>Branchiopoda</taxon>
        <taxon>Diplostraca</taxon>
        <taxon>Cladocera</taxon>
        <taxon>Anomopoda</taxon>
        <taxon>Daphniidae</taxon>
        <taxon>Daphnia</taxon>
    </lineage>
</organism>
<accession>A0A164MTK1</accession>
<comment type="caution">
    <text evidence="1">The sequence shown here is derived from an EMBL/GenBank/DDBJ whole genome shotgun (WGS) entry which is preliminary data.</text>
</comment>
<proteinExistence type="predicted"/>
<dbReference type="EMBL" id="LRGB01002956">
    <property type="protein sequence ID" value="KZS05347.1"/>
    <property type="molecule type" value="Genomic_DNA"/>
</dbReference>
<dbReference type="AlphaFoldDB" id="A0A164MTK1"/>
<gene>
    <name evidence="1" type="ORF">APZ42_031495</name>
</gene>
<evidence type="ECO:0000313" key="2">
    <source>
        <dbReference type="Proteomes" id="UP000076858"/>
    </source>
</evidence>
<sequence>MLLQAMSVKPITTLQELKGNSNIKSFMLYIVKAVASIDICEMPIHRGTISRRLKHGIHGKIAAKKEILTQAQKMQD</sequence>